<gene>
    <name evidence="2" type="ORF">BDU57DRAFT_532429</name>
</gene>
<feature type="region of interest" description="Disordered" evidence="1">
    <location>
        <begin position="232"/>
        <end position="256"/>
    </location>
</feature>
<sequence>MHAFDYLEIFESREGSLRRCILHGDFHASHRFINETQPGLACGTITDTSPPRQPRNTQNSAKRYVRTVERTSPAPVPAPLRLLRTGARPSGTYAPTPFVDPRYERWSRFSVAVRLRNQLVQEVRRQSRDGDRQAGIRQDAASTIQRQYIGDVLSIDMDMSAAQAVQQLWSLQRSTTSTCLREHSPHQRQDPDSTPGRVCKTGSAFVWIHTIRPVYSFGILHDFAQCSPAGRTRGLNEMPGARRSTADRNLQHWRTS</sequence>
<feature type="region of interest" description="Disordered" evidence="1">
    <location>
        <begin position="43"/>
        <end position="63"/>
    </location>
</feature>
<evidence type="ECO:0000313" key="3">
    <source>
        <dbReference type="Proteomes" id="UP000800096"/>
    </source>
</evidence>
<dbReference type="Proteomes" id="UP000800096">
    <property type="component" value="Unassembled WGS sequence"/>
</dbReference>
<protein>
    <submittedName>
        <fullName evidence="2">Uncharacterized protein</fullName>
    </submittedName>
</protein>
<feature type="compositionally biased region" description="Polar residues" evidence="1">
    <location>
        <begin position="45"/>
        <end position="61"/>
    </location>
</feature>
<accession>A0A6A5QEZ0</accession>
<name>A0A6A5QEZ0_AMPQU</name>
<organism evidence="2 3">
    <name type="scientific">Ampelomyces quisqualis</name>
    <name type="common">Powdery mildew agent</name>
    <dbReference type="NCBI Taxonomy" id="50730"/>
    <lineage>
        <taxon>Eukaryota</taxon>
        <taxon>Fungi</taxon>
        <taxon>Dikarya</taxon>
        <taxon>Ascomycota</taxon>
        <taxon>Pezizomycotina</taxon>
        <taxon>Dothideomycetes</taxon>
        <taxon>Pleosporomycetidae</taxon>
        <taxon>Pleosporales</taxon>
        <taxon>Pleosporineae</taxon>
        <taxon>Phaeosphaeriaceae</taxon>
        <taxon>Ampelomyces</taxon>
    </lineage>
</organism>
<keyword evidence="3" id="KW-1185">Reference proteome</keyword>
<evidence type="ECO:0000256" key="1">
    <source>
        <dbReference type="SAM" id="MobiDB-lite"/>
    </source>
</evidence>
<evidence type="ECO:0000313" key="2">
    <source>
        <dbReference type="EMBL" id="KAF1913400.1"/>
    </source>
</evidence>
<dbReference type="AlphaFoldDB" id="A0A6A5QEZ0"/>
<proteinExistence type="predicted"/>
<reference evidence="2" key="1">
    <citation type="journal article" date="2020" name="Stud. Mycol.">
        <title>101 Dothideomycetes genomes: a test case for predicting lifestyles and emergence of pathogens.</title>
        <authorList>
            <person name="Haridas S."/>
            <person name="Albert R."/>
            <person name="Binder M."/>
            <person name="Bloem J."/>
            <person name="Labutti K."/>
            <person name="Salamov A."/>
            <person name="Andreopoulos B."/>
            <person name="Baker S."/>
            <person name="Barry K."/>
            <person name="Bills G."/>
            <person name="Bluhm B."/>
            <person name="Cannon C."/>
            <person name="Castanera R."/>
            <person name="Culley D."/>
            <person name="Daum C."/>
            <person name="Ezra D."/>
            <person name="Gonzalez J."/>
            <person name="Henrissat B."/>
            <person name="Kuo A."/>
            <person name="Liang C."/>
            <person name="Lipzen A."/>
            <person name="Lutzoni F."/>
            <person name="Magnuson J."/>
            <person name="Mondo S."/>
            <person name="Nolan M."/>
            <person name="Ohm R."/>
            <person name="Pangilinan J."/>
            <person name="Park H.-J."/>
            <person name="Ramirez L."/>
            <person name="Alfaro M."/>
            <person name="Sun H."/>
            <person name="Tritt A."/>
            <person name="Yoshinaga Y."/>
            <person name="Zwiers L.-H."/>
            <person name="Turgeon B."/>
            <person name="Goodwin S."/>
            <person name="Spatafora J."/>
            <person name="Crous P."/>
            <person name="Grigoriev I."/>
        </authorList>
    </citation>
    <scope>NUCLEOTIDE SEQUENCE</scope>
    <source>
        <strain evidence="2">HMLAC05119</strain>
    </source>
</reference>
<dbReference type="EMBL" id="ML979139">
    <property type="protein sequence ID" value="KAF1913400.1"/>
    <property type="molecule type" value="Genomic_DNA"/>
</dbReference>